<sequence>MKTQIIFEYKRIIRSKIIWLILCGLIILTTLPYFGLPSSDKGQLLYEYRLEKMTAQQSYDSLKNIPKAHKTMKTMEKINHDAEHVVTALKNNQNYEGEALTYWQSVQTATESGQLQGEQPVTIQMKIDRLSWAITHKERATIPNKHMSAVAYLVYVLWENISTIVWLVAFSLIIINLYIPENGEPGRKLINQLPLTKWKKILAKSIVALTSFMVIAIVSFTPILIFLIIKNKFGSLDQLLISTANGQTIIAQSSYTYLSNIILLSLLLMIIILFFQLIVVHFVKQSLTQIGMIIGILIASQNTSIFSKGIISNWFPLNYLDLNRIIIGKSDITNLFTNNGDVSTEKLTIILVVWSLGLIVLGTGLSYRRKTL</sequence>
<proteinExistence type="predicted"/>
<accession>A0ABV3S0S0</accession>
<comment type="caution">
    <text evidence="2">The sequence shown here is derived from an EMBL/GenBank/DDBJ whole genome shotgun (WGS) entry which is preliminary data.</text>
</comment>
<feature type="transmembrane region" description="Helical" evidence="1">
    <location>
        <begin position="201"/>
        <end position="229"/>
    </location>
</feature>
<dbReference type="RefSeq" id="WP_367973458.1">
    <property type="nucleotide sequence ID" value="NZ_JBFPEQ010000001.1"/>
</dbReference>
<reference evidence="2 3" key="1">
    <citation type="submission" date="2024-07" db="EMBL/GenBank/DDBJ databases">
        <authorList>
            <person name="Yun M."/>
        </authorList>
    </citation>
    <scope>NUCLEOTIDE SEQUENCE [LARGE SCALE GENOMIC DNA]</scope>
    <source>
        <strain evidence="2 3">MS01</strain>
    </source>
</reference>
<evidence type="ECO:0000313" key="3">
    <source>
        <dbReference type="Proteomes" id="UP001556617"/>
    </source>
</evidence>
<keyword evidence="1" id="KW-1133">Transmembrane helix</keyword>
<feature type="transmembrane region" description="Helical" evidence="1">
    <location>
        <begin position="17"/>
        <end position="36"/>
    </location>
</feature>
<keyword evidence="3" id="KW-1185">Reference proteome</keyword>
<evidence type="ECO:0000313" key="2">
    <source>
        <dbReference type="EMBL" id="MEX0380027.1"/>
    </source>
</evidence>
<organism evidence="2 3">
    <name type="scientific">Leuconostoc aquikimchii</name>
    <dbReference type="NCBI Taxonomy" id="3236804"/>
    <lineage>
        <taxon>Bacteria</taxon>
        <taxon>Bacillati</taxon>
        <taxon>Bacillota</taxon>
        <taxon>Bacilli</taxon>
        <taxon>Lactobacillales</taxon>
        <taxon>Lactobacillaceae</taxon>
        <taxon>Leuconostoc</taxon>
    </lineage>
</organism>
<feature type="transmembrane region" description="Helical" evidence="1">
    <location>
        <begin position="290"/>
        <end position="311"/>
    </location>
</feature>
<evidence type="ECO:0000256" key="1">
    <source>
        <dbReference type="SAM" id="Phobius"/>
    </source>
</evidence>
<feature type="transmembrane region" description="Helical" evidence="1">
    <location>
        <begin position="161"/>
        <end position="180"/>
    </location>
</feature>
<evidence type="ECO:0008006" key="4">
    <source>
        <dbReference type="Google" id="ProtNLM"/>
    </source>
</evidence>
<keyword evidence="1" id="KW-0472">Membrane</keyword>
<feature type="transmembrane region" description="Helical" evidence="1">
    <location>
        <begin position="347"/>
        <end position="367"/>
    </location>
</feature>
<gene>
    <name evidence="2" type="ORF">AB3K24_01440</name>
</gene>
<feature type="transmembrane region" description="Helical" evidence="1">
    <location>
        <begin position="261"/>
        <end position="283"/>
    </location>
</feature>
<name>A0ABV3S0S0_9LACO</name>
<dbReference type="EMBL" id="JBFPER010000001">
    <property type="protein sequence ID" value="MEX0380027.1"/>
    <property type="molecule type" value="Genomic_DNA"/>
</dbReference>
<protein>
    <recommendedName>
        <fullName evidence="4">ABC transporter permease</fullName>
    </recommendedName>
</protein>
<dbReference type="Proteomes" id="UP001556617">
    <property type="component" value="Unassembled WGS sequence"/>
</dbReference>
<keyword evidence="1" id="KW-0812">Transmembrane</keyword>